<comment type="caution">
    <text evidence="6">The sequence shown here is derived from an EMBL/GenBank/DDBJ whole genome shotgun (WGS) entry which is preliminary data.</text>
</comment>
<accession>A0AAD2CQ71</accession>
<dbReference type="PANTHER" id="PTHR45625:SF4">
    <property type="entry name" value="PEPTIDYLPROLYL ISOMERASE DOMAIN AND WD REPEAT-CONTAINING PROTEIN 1"/>
    <property type="match status" value="1"/>
</dbReference>
<comment type="similarity">
    <text evidence="3">Belongs to the cyclophilin-type PPIase family.</text>
</comment>
<feature type="compositionally biased region" description="Polar residues" evidence="4">
    <location>
        <begin position="76"/>
        <end position="92"/>
    </location>
</feature>
<protein>
    <recommendedName>
        <fullName evidence="3">Peptidyl-prolyl cis-trans isomerase</fullName>
        <shortName evidence="3">PPIase</shortName>
        <ecNumber evidence="3">5.2.1.8</ecNumber>
    </recommendedName>
</protein>
<dbReference type="EC" id="5.2.1.8" evidence="3"/>
<proteinExistence type="inferred from homology"/>
<dbReference type="InterPro" id="IPR020892">
    <property type="entry name" value="Cyclophilin-type_PPIase_CS"/>
</dbReference>
<dbReference type="AlphaFoldDB" id="A0AAD2CQ71"/>
<dbReference type="InterPro" id="IPR002130">
    <property type="entry name" value="Cyclophilin-type_PPIase_dom"/>
</dbReference>
<dbReference type="PROSITE" id="PS50072">
    <property type="entry name" value="CSA_PPIASE_2"/>
    <property type="match status" value="1"/>
</dbReference>
<dbReference type="InterPro" id="IPR029000">
    <property type="entry name" value="Cyclophilin-like_dom_sf"/>
</dbReference>
<keyword evidence="2 3" id="KW-0413">Isomerase</keyword>
<reference evidence="6" key="1">
    <citation type="submission" date="2023-08" db="EMBL/GenBank/DDBJ databases">
        <authorList>
            <person name="Audoor S."/>
            <person name="Bilcke G."/>
        </authorList>
    </citation>
    <scope>NUCLEOTIDE SEQUENCE</scope>
</reference>
<comment type="catalytic activity">
    <reaction evidence="3">
        <text>[protein]-peptidylproline (omega=180) = [protein]-peptidylproline (omega=0)</text>
        <dbReference type="Rhea" id="RHEA:16237"/>
        <dbReference type="Rhea" id="RHEA-COMP:10747"/>
        <dbReference type="Rhea" id="RHEA-COMP:10748"/>
        <dbReference type="ChEBI" id="CHEBI:83833"/>
        <dbReference type="ChEBI" id="CHEBI:83834"/>
        <dbReference type="EC" id="5.2.1.8"/>
    </reaction>
</comment>
<dbReference type="EMBL" id="CAKOGP040000557">
    <property type="protein sequence ID" value="CAJ1936682.1"/>
    <property type="molecule type" value="Genomic_DNA"/>
</dbReference>
<evidence type="ECO:0000256" key="2">
    <source>
        <dbReference type="ARBA" id="ARBA00023235"/>
    </source>
</evidence>
<dbReference type="GO" id="GO:0003755">
    <property type="term" value="F:peptidyl-prolyl cis-trans isomerase activity"/>
    <property type="evidence" value="ECO:0007669"/>
    <property type="project" value="UniProtKB-UniRule"/>
</dbReference>
<dbReference type="CDD" id="cd00317">
    <property type="entry name" value="cyclophilin"/>
    <property type="match status" value="1"/>
</dbReference>
<comment type="function">
    <text evidence="3">PPIases accelerate the folding of proteins. It catalyzes the cis-trans isomerization of proline imidic peptide bonds in oligopeptides.</text>
</comment>
<dbReference type="SUPFAM" id="SSF50891">
    <property type="entry name" value="Cyclophilin-like"/>
    <property type="match status" value="1"/>
</dbReference>
<dbReference type="GO" id="GO:0006457">
    <property type="term" value="P:protein folding"/>
    <property type="evidence" value="ECO:0007669"/>
    <property type="project" value="InterPro"/>
</dbReference>
<organism evidence="6 7">
    <name type="scientific">Cylindrotheca closterium</name>
    <dbReference type="NCBI Taxonomy" id="2856"/>
    <lineage>
        <taxon>Eukaryota</taxon>
        <taxon>Sar</taxon>
        <taxon>Stramenopiles</taxon>
        <taxon>Ochrophyta</taxon>
        <taxon>Bacillariophyta</taxon>
        <taxon>Bacillariophyceae</taxon>
        <taxon>Bacillariophycidae</taxon>
        <taxon>Bacillariales</taxon>
        <taxon>Bacillariaceae</taxon>
        <taxon>Cylindrotheca</taxon>
    </lineage>
</organism>
<dbReference type="Gene3D" id="2.40.100.10">
    <property type="entry name" value="Cyclophilin-like"/>
    <property type="match status" value="1"/>
</dbReference>
<dbReference type="PROSITE" id="PS00170">
    <property type="entry name" value="CSA_PPIASE_1"/>
    <property type="match status" value="1"/>
</dbReference>
<dbReference type="PANTHER" id="PTHR45625">
    <property type="entry name" value="PEPTIDYL-PROLYL CIS-TRANS ISOMERASE-RELATED"/>
    <property type="match status" value="1"/>
</dbReference>
<evidence type="ECO:0000313" key="7">
    <source>
        <dbReference type="Proteomes" id="UP001295423"/>
    </source>
</evidence>
<evidence type="ECO:0000259" key="5">
    <source>
        <dbReference type="PROSITE" id="PS50072"/>
    </source>
</evidence>
<dbReference type="InterPro" id="IPR024936">
    <property type="entry name" value="Cyclophilin-type_PPIase"/>
</dbReference>
<evidence type="ECO:0000256" key="1">
    <source>
        <dbReference type="ARBA" id="ARBA00023110"/>
    </source>
</evidence>
<evidence type="ECO:0000256" key="4">
    <source>
        <dbReference type="SAM" id="MobiDB-lite"/>
    </source>
</evidence>
<keyword evidence="1 3" id="KW-0697">Rotamase</keyword>
<feature type="domain" description="PPIase cyclophilin-type" evidence="5">
    <location>
        <begin position="1"/>
        <end position="186"/>
    </location>
</feature>
<sequence>MTIATFTTTMGTFKAELYTEQMPITCGNFIDLSNSGYYDGVHFHRVIPNFMNQFGCPHAKDPNSSRAGTGGPEGGTSFQSCDGKTITRNSGGNIPDEVGQSHQRITNDVGTLSMANTGRPESGGSQFFINVNHNSFLDWFDKSTPSAHPVFGKVVDGLDLVKQISQVPTRNDNPTTPIKMISIRCA</sequence>
<dbReference type="InterPro" id="IPR044666">
    <property type="entry name" value="Cyclophilin_A-like"/>
</dbReference>
<dbReference type="PRINTS" id="PR00153">
    <property type="entry name" value="CSAPPISMRASE"/>
</dbReference>
<gene>
    <name evidence="6" type="ORF">CYCCA115_LOCUS5314</name>
</gene>
<dbReference type="Pfam" id="PF00160">
    <property type="entry name" value="Pro_isomerase"/>
    <property type="match status" value="1"/>
</dbReference>
<name>A0AAD2CQ71_9STRA</name>
<dbReference type="PIRSF" id="PIRSF001467">
    <property type="entry name" value="Peptidylpro_ismrse"/>
    <property type="match status" value="1"/>
</dbReference>
<feature type="region of interest" description="Disordered" evidence="4">
    <location>
        <begin position="61"/>
        <end position="101"/>
    </location>
</feature>
<keyword evidence="7" id="KW-1185">Reference proteome</keyword>
<dbReference type="Proteomes" id="UP001295423">
    <property type="component" value="Unassembled WGS sequence"/>
</dbReference>
<evidence type="ECO:0000313" key="6">
    <source>
        <dbReference type="EMBL" id="CAJ1936682.1"/>
    </source>
</evidence>
<evidence type="ECO:0000256" key="3">
    <source>
        <dbReference type="RuleBase" id="RU363019"/>
    </source>
</evidence>